<gene>
    <name evidence="1" type="ORF">LIER_31233</name>
</gene>
<dbReference type="AlphaFoldDB" id="A0AAV3RW76"/>
<protein>
    <submittedName>
        <fullName evidence="1">Uncharacterized protein</fullName>
    </submittedName>
</protein>
<dbReference type="Proteomes" id="UP001454036">
    <property type="component" value="Unassembled WGS sequence"/>
</dbReference>
<keyword evidence="2" id="KW-1185">Reference proteome</keyword>
<name>A0AAV3RW76_LITER</name>
<proteinExistence type="predicted"/>
<accession>A0AAV3RW76</accession>
<dbReference type="EMBL" id="BAABME010011521">
    <property type="protein sequence ID" value="GAA0183896.1"/>
    <property type="molecule type" value="Genomic_DNA"/>
</dbReference>
<reference evidence="1 2" key="1">
    <citation type="submission" date="2024-01" db="EMBL/GenBank/DDBJ databases">
        <title>The complete chloroplast genome sequence of Lithospermum erythrorhizon: insights into the phylogenetic relationship among Boraginaceae species and the maternal lineages of purple gromwells.</title>
        <authorList>
            <person name="Okada T."/>
            <person name="Watanabe K."/>
        </authorList>
    </citation>
    <scope>NUCLEOTIDE SEQUENCE [LARGE SCALE GENOMIC DNA]</scope>
</reference>
<evidence type="ECO:0000313" key="1">
    <source>
        <dbReference type="EMBL" id="GAA0183896.1"/>
    </source>
</evidence>
<comment type="caution">
    <text evidence="1">The sequence shown here is derived from an EMBL/GenBank/DDBJ whole genome shotgun (WGS) entry which is preliminary data.</text>
</comment>
<organism evidence="1 2">
    <name type="scientific">Lithospermum erythrorhizon</name>
    <name type="common">Purple gromwell</name>
    <name type="synonym">Lithospermum officinale var. erythrorhizon</name>
    <dbReference type="NCBI Taxonomy" id="34254"/>
    <lineage>
        <taxon>Eukaryota</taxon>
        <taxon>Viridiplantae</taxon>
        <taxon>Streptophyta</taxon>
        <taxon>Embryophyta</taxon>
        <taxon>Tracheophyta</taxon>
        <taxon>Spermatophyta</taxon>
        <taxon>Magnoliopsida</taxon>
        <taxon>eudicotyledons</taxon>
        <taxon>Gunneridae</taxon>
        <taxon>Pentapetalae</taxon>
        <taxon>asterids</taxon>
        <taxon>lamiids</taxon>
        <taxon>Boraginales</taxon>
        <taxon>Boraginaceae</taxon>
        <taxon>Boraginoideae</taxon>
        <taxon>Lithospermeae</taxon>
        <taxon>Lithospermum</taxon>
    </lineage>
</organism>
<sequence>MLFNDRYAYDFYPKNYPPDLYIWDALEEVEDGPKKGRCLGFGTRIQSTVFNHVPQSFYAPSDLSVVDMETKDILVAEVEKRKALEEEIVSLKTNQVAQDAMYV</sequence>
<evidence type="ECO:0000313" key="2">
    <source>
        <dbReference type="Proteomes" id="UP001454036"/>
    </source>
</evidence>